<organism evidence="3 4">
    <name type="scientific">Lignipirellula cremea</name>
    <dbReference type="NCBI Taxonomy" id="2528010"/>
    <lineage>
        <taxon>Bacteria</taxon>
        <taxon>Pseudomonadati</taxon>
        <taxon>Planctomycetota</taxon>
        <taxon>Planctomycetia</taxon>
        <taxon>Pirellulales</taxon>
        <taxon>Pirellulaceae</taxon>
        <taxon>Lignipirellula</taxon>
    </lineage>
</organism>
<dbReference type="EMBL" id="CP036433">
    <property type="protein sequence ID" value="QDU94674.1"/>
    <property type="molecule type" value="Genomic_DNA"/>
</dbReference>
<feature type="region of interest" description="Disordered" evidence="1">
    <location>
        <begin position="23"/>
        <end position="46"/>
    </location>
</feature>
<dbReference type="SUPFAM" id="SSF55797">
    <property type="entry name" value="PR-1-like"/>
    <property type="match status" value="1"/>
</dbReference>
<dbReference type="InterPro" id="IPR035940">
    <property type="entry name" value="CAP_sf"/>
</dbReference>
<dbReference type="RefSeq" id="WP_197443219.1">
    <property type="nucleotide sequence ID" value="NZ_CP036433.1"/>
</dbReference>
<evidence type="ECO:0000256" key="1">
    <source>
        <dbReference type="SAM" id="MobiDB-lite"/>
    </source>
</evidence>
<dbReference type="AlphaFoldDB" id="A0A518DS62"/>
<evidence type="ECO:0000259" key="2">
    <source>
        <dbReference type="Pfam" id="PF00188"/>
    </source>
</evidence>
<dbReference type="Proteomes" id="UP000317648">
    <property type="component" value="Chromosome"/>
</dbReference>
<dbReference type="PANTHER" id="PTHR31157">
    <property type="entry name" value="SCP DOMAIN-CONTAINING PROTEIN"/>
    <property type="match status" value="1"/>
</dbReference>
<gene>
    <name evidence="3" type="ORF">Pla8534_24800</name>
</gene>
<sequence>MLRILLIFSAPLAGVGFGGDSGLAQDPAGQAPVRPTSTSDAPPQPSAVALETTRRDEIALQIIQATNLFREGQQLSTLTSNLRLGQTAYDFAHFMASTQKYGHHADGRTPAERANAHQYDYCIVLENIAWRHGTKAFTADELAKGFVEGWQNSPPHRRAMLDDEIVETAVAVVGNEKNAFYAVQLFGLPKSAQQEFQIVNQTAGEVQYRLKAGDRNESFQLAPRTTRTHFECHRAQIEVAGSPELIGKVTSGVKYLLTTGDNQQLSVERKAIQDDVAEPDADAP</sequence>
<dbReference type="KEGG" id="lcre:Pla8534_24800"/>
<feature type="domain" description="SCP" evidence="2">
    <location>
        <begin position="64"/>
        <end position="186"/>
    </location>
</feature>
<evidence type="ECO:0000313" key="3">
    <source>
        <dbReference type="EMBL" id="QDU94674.1"/>
    </source>
</evidence>
<name>A0A518DS62_9BACT</name>
<accession>A0A518DS62</accession>
<protein>
    <submittedName>
        <fullName evidence="3">Cysteine-rich secretory protein family protein</fullName>
    </submittedName>
</protein>
<reference evidence="3 4" key="1">
    <citation type="submission" date="2019-02" db="EMBL/GenBank/DDBJ databases">
        <title>Deep-cultivation of Planctomycetes and their phenomic and genomic characterization uncovers novel biology.</title>
        <authorList>
            <person name="Wiegand S."/>
            <person name="Jogler M."/>
            <person name="Boedeker C."/>
            <person name="Pinto D."/>
            <person name="Vollmers J."/>
            <person name="Rivas-Marin E."/>
            <person name="Kohn T."/>
            <person name="Peeters S.H."/>
            <person name="Heuer A."/>
            <person name="Rast P."/>
            <person name="Oberbeckmann S."/>
            <person name="Bunk B."/>
            <person name="Jeske O."/>
            <person name="Meyerdierks A."/>
            <person name="Storesund J.E."/>
            <person name="Kallscheuer N."/>
            <person name="Luecker S."/>
            <person name="Lage O.M."/>
            <person name="Pohl T."/>
            <person name="Merkel B.J."/>
            <person name="Hornburger P."/>
            <person name="Mueller R.-W."/>
            <person name="Bruemmer F."/>
            <person name="Labrenz M."/>
            <person name="Spormann A.M."/>
            <person name="Op den Camp H."/>
            <person name="Overmann J."/>
            <person name="Amann R."/>
            <person name="Jetten M.S.M."/>
            <person name="Mascher T."/>
            <person name="Medema M.H."/>
            <person name="Devos D.P."/>
            <person name="Kaster A.-K."/>
            <person name="Ovreas L."/>
            <person name="Rohde M."/>
            <person name="Galperin M.Y."/>
            <person name="Jogler C."/>
        </authorList>
    </citation>
    <scope>NUCLEOTIDE SEQUENCE [LARGE SCALE GENOMIC DNA]</scope>
    <source>
        <strain evidence="3 4">Pla85_3_4</strain>
    </source>
</reference>
<keyword evidence="4" id="KW-1185">Reference proteome</keyword>
<dbReference type="PANTHER" id="PTHR31157:SF1">
    <property type="entry name" value="SCP DOMAIN-CONTAINING PROTEIN"/>
    <property type="match status" value="1"/>
</dbReference>
<evidence type="ECO:0000313" key="4">
    <source>
        <dbReference type="Proteomes" id="UP000317648"/>
    </source>
</evidence>
<dbReference type="InterPro" id="IPR014044">
    <property type="entry name" value="CAP_dom"/>
</dbReference>
<proteinExistence type="predicted"/>
<dbReference type="CDD" id="cd05379">
    <property type="entry name" value="CAP_bacterial"/>
    <property type="match status" value="1"/>
</dbReference>
<dbReference type="Gene3D" id="3.40.33.10">
    <property type="entry name" value="CAP"/>
    <property type="match status" value="1"/>
</dbReference>
<dbReference type="Pfam" id="PF00188">
    <property type="entry name" value="CAP"/>
    <property type="match status" value="1"/>
</dbReference>